<dbReference type="EMBL" id="ML119111">
    <property type="protein sequence ID" value="RPB15903.1"/>
    <property type="molecule type" value="Genomic_DNA"/>
</dbReference>
<sequence length="378" mass="42085">MLPASSQQQQPAQPVYVLRGHSAQIHSVVFTRDNERIITADSDGWVVVWNVGTRRPVAVWKAHEGTVMKVMGRDGKIITHGRDNKILVWKLGTLEDESGMDTALPVDLSAGHRRSPWLLSALDVNALNFCGFAMCEDRADSNTPETWEKNLLIAIPSALNSDSVDIMRLPTKERVYAGIRTEEVKTGMAMSLELLYCGDTLTLVAAYESGHAAVYKFKEGLWSNIYLNKSHSQPILSLCVSPFPEAEPYFLTSSADAAIVKHPLNALMPNSDPVKTINTKHSGQQSISIRSDGKLFATAGWDSRIRVYSTKTMKELAVLKWHQEGCYSVAFGEVLEPEQSKEKDALINVEERRRDKVRTMHWVAGGAKDGKVSLWEVY</sequence>
<dbReference type="PANTHER" id="PTHR19854:SF1">
    <property type="entry name" value="GUANINE NUCLEOTIDE-BINDING PROTEIN SUBUNIT BETA-LIKE PROTEIN 1"/>
    <property type="match status" value="1"/>
</dbReference>
<dbReference type="Proteomes" id="UP000277580">
    <property type="component" value="Unassembled WGS sequence"/>
</dbReference>
<dbReference type="SMART" id="SM00320">
    <property type="entry name" value="WD40"/>
    <property type="match status" value="5"/>
</dbReference>
<evidence type="ECO:0000256" key="3">
    <source>
        <dbReference type="ARBA" id="ARBA00037338"/>
    </source>
</evidence>
<dbReference type="AlphaFoldDB" id="A0A3N4KZA7"/>
<organism evidence="8 9">
    <name type="scientific">Morchella conica CCBAS932</name>
    <dbReference type="NCBI Taxonomy" id="1392247"/>
    <lineage>
        <taxon>Eukaryota</taxon>
        <taxon>Fungi</taxon>
        <taxon>Dikarya</taxon>
        <taxon>Ascomycota</taxon>
        <taxon>Pezizomycotina</taxon>
        <taxon>Pezizomycetes</taxon>
        <taxon>Pezizales</taxon>
        <taxon>Morchellaceae</taxon>
        <taxon>Morchella</taxon>
    </lineage>
</organism>
<protein>
    <recommendedName>
        <fullName evidence="6">ASTRA-associated protein 1</fullName>
    </recommendedName>
</protein>
<evidence type="ECO:0000256" key="1">
    <source>
        <dbReference type="ARBA" id="ARBA00022574"/>
    </source>
</evidence>
<dbReference type="InterPro" id="IPR015943">
    <property type="entry name" value="WD40/YVTN_repeat-like_dom_sf"/>
</dbReference>
<comment type="function">
    <text evidence="3">Component of the ASTRA complex involved in chromatin remodeling.</text>
</comment>
<dbReference type="STRING" id="1392247.A0A3N4KZA7"/>
<keyword evidence="2" id="KW-0677">Repeat</keyword>
<comment type="similarity">
    <text evidence="4">Belongs to the WD repeat ASA1 family.</text>
</comment>
<feature type="repeat" description="WD" evidence="7">
    <location>
        <begin position="18"/>
        <end position="59"/>
    </location>
</feature>
<keyword evidence="1 7" id="KW-0853">WD repeat</keyword>
<dbReference type="InParanoid" id="A0A3N4KZA7"/>
<dbReference type="InterPro" id="IPR019775">
    <property type="entry name" value="WD40_repeat_CS"/>
</dbReference>
<accession>A0A3N4KZA7</accession>
<dbReference type="InterPro" id="IPR036322">
    <property type="entry name" value="WD40_repeat_dom_sf"/>
</dbReference>
<dbReference type="PROSITE" id="PS00678">
    <property type="entry name" value="WD_REPEATS_1"/>
    <property type="match status" value="2"/>
</dbReference>
<evidence type="ECO:0000256" key="7">
    <source>
        <dbReference type="PROSITE-ProRule" id="PRU00221"/>
    </source>
</evidence>
<evidence type="ECO:0000313" key="8">
    <source>
        <dbReference type="EMBL" id="RPB15903.1"/>
    </source>
</evidence>
<gene>
    <name evidence="8" type="ORF">P167DRAFT_501275</name>
</gene>
<evidence type="ECO:0000256" key="2">
    <source>
        <dbReference type="ARBA" id="ARBA00022737"/>
    </source>
</evidence>
<name>A0A3N4KZA7_9PEZI</name>
<dbReference type="Gene3D" id="2.130.10.10">
    <property type="entry name" value="YVTN repeat-like/Quinoprotein amine dehydrogenase"/>
    <property type="match status" value="2"/>
</dbReference>
<comment type="subunit">
    <text evidence="5">Component of the ASTRA chromatin remodeling machinery complex.</text>
</comment>
<dbReference type="OrthoDB" id="7668193at2759"/>
<dbReference type="PANTHER" id="PTHR19854">
    <property type="entry name" value="TRANSDUCIN BETA-LIKE 3"/>
    <property type="match status" value="1"/>
</dbReference>
<evidence type="ECO:0000256" key="5">
    <source>
        <dbReference type="ARBA" id="ARBA00038749"/>
    </source>
</evidence>
<reference evidence="8 9" key="1">
    <citation type="journal article" date="2018" name="Nat. Ecol. Evol.">
        <title>Pezizomycetes genomes reveal the molecular basis of ectomycorrhizal truffle lifestyle.</title>
        <authorList>
            <person name="Murat C."/>
            <person name="Payen T."/>
            <person name="Noel B."/>
            <person name="Kuo A."/>
            <person name="Morin E."/>
            <person name="Chen J."/>
            <person name="Kohler A."/>
            <person name="Krizsan K."/>
            <person name="Balestrini R."/>
            <person name="Da Silva C."/>
            <person name="Montanini B."/>
            <person name="Hainaut M."/>
            <person name="Levati E."/>
            <person name="Barry K.W."/>
            <person name="Belfiori B."/>
            <person name="Cichocki N."/>
            <person name="Clum A."/>
            <person name="Dockter R.B."/>
            <person name="Fauchery L."/>
            <person name="Guy J."/>
            <person name="Iotti M."/>
            <person name="Le Tacon F."/>
            <person name="Lindquist E.A."/>
            <person name="Lipzen A."/>
            <person name="Malagnac F."/>
            <person name="Mello A."/>
            <person name="Molinier V."/>
            <person name="Miyauchi S."/>
            <person name="Poulain J."/>
            <person name="Riccioni C."/>
            <person name="Rubini A."/>
            <person name="Sitrit Y."/>
            <person name="Splivallo R."/>
            <person name="Traeger S."/>
            <person name="Wang M."/>
            <person name="Zifcakova L."/>
            <person name="Wipf D."/>
            <person name="Zambonelli A."/>
            <person name="Paolocci F."/>
            <person name="Nowrousian M."/>
            <person name="Ottonello S."/>
            <person name="Baldrian P."/>
            <person name="Spatafora J.W."/>
            <person name="Henrissat B."/>
            <person name="Nagy L.G."/>
            <person name="Aury J.M."/>
            <person name="Wincker P."/>
            <person name="Grigoriev I.V."/>
            <person name="Bonfante P."/>
            <person name="Martin F.M."/>
        </authorList>
    </citation>
    <scope>NUCLEOTIDE SEQUENCE [LARGE SCALE GENOMIC DNA]</scope>
    <source>
        <strain evidence="8 9">CCBAS932</strain>
    </source>
</reference>
<dbReference type="PROSITE" id="PS50082">
    <property type="entry name" value="WD_REPEATS_2"/>
    <property type="match status" value="1"/>
</dbReference>
<evidence type="ECO:0000256" key="4">
    <source>
        <dbReference type="ARBA" id="ARBA00037931"/>
    </source>
</evidence>
<proteinExistence type="inferred from homology"/>
<dbReference type="Pfam" id="PF00400">
    <property type="entry name" value="WD40"/>
    <property type="match status" value="2"/>
</dbReference>
<dbReference type="SUPFAM" id="SSF50978">
    <property type="entry name" value="WD40 repeat-like"/>
    <property type="match status" value="1"/>
</dbReference>
<evidence type="ECO:0000256" key="6">
    <source>
        <dbReference type="ARBA" id="ARBA00040563"/>
    </source>
</evidence>
<dbReference type="InterPro" id="IPR001680">
    <property type="entry name" value="WD40_rpt"/>
</dbReference>
<dbReference type="PROSITE" id="PS50294">
    <property type="entry name" value="WD_REPEATS_REGION"/>
    <property type="match status" value="1"/>
</dbReference>
<evidence type="ECO:0000313" key="9">
    <source>
        <dbReference type="Proteomes" id="UP000277580"/>
    </source>
</evidence>
<keyword evidence="9" id="KW-1185">Reference proteome</keyword>